<keyword evidence="8" id="KW-0732">Signal</keyword>
<feature type="active site" description="N6-AMP-lysine intermediate" evidence="7">
    <location>
        <position position="124"/>
    </location>
</feature>
<evidence type="ECO:0000259" key="9">
    <source>
        <dbReference type="SMART" id="SM00532"/>
    </source>
</evidence>
<dbReference type="EMBL" id="FNIJ01000021">
    <property type="protein sequence ID" value="SDP06656.1"/>
    <property type="molecule type" value="Genomic_DNA"/>
</dbReference>
<evidence type="ECO:0000256" key="3">
    <source>
        <dbReference type="ARBA" id="ARBA00022763"/>
    </source>
</evidence>
<dbReference type="InterPro" id="IPR020923">
    <property type="entry name" value="DNA_ligase_B"/>
</dbReference>
<dbReference type="Gene3D" id="1.10.287.610">
    <property type="entry name" value="Helix hairpin bin"/>
    <property type="match status" value="1"/>
</dbReference>
<dbReference type="InterPro" id="IPR013839">
    <property type="entry name" value="DNAligase_adenylation"/>
</dbReference>
<dbReference type="NCBIfam" id="NF005987">
    <property type="entry name" value="PRK08097.1"/>
    <property type="match status" value="1"/>
</dbReference>
<dbReference type="SMART" id="SM00532">
    <property type="entry name" value="LIGANc"/>
    <property type="match status" value="1"/>
</dbReference>
<comment type="function">
    <text evidence="7">Catalyzes the formation of phosphodiester linkages between 5'-phosphoryl and 3'-hydroxyl groups in double-stranded DNA using NAD as a coenzyme and as the energy source for the reaction.</text>
</comment>
<evidence type="ECO:0000256" key="4">
    <source>
        <dbReference type="ARBA" id="ARBA00023027"/>
    </source>
</evidence>
<dbReference type="AlphaFoldDB" id="A0A1H0PQ06"/>
<reference evidence="11" key="1">
    <citation type="submission" date="2016-10" db="EMBL/GenBank/DDBJ databases">
        <authorList>
            <person name="Varghese N."/>
            <person name="Submissions S."/>
        </authorList>
    </citation>
    <scope>NUCLEOTIDE SEQUENCE [LARGE SCALE GENOMIC DNA]</scope>
    <source>
        <strain evidence="11">JCM 21621</strain>
    </source>
</reference>
<evidence type="ECO:0000313" key="11">
    <source>
        <dbReference type="Proteomes" id="UP000242957"/>
    </source>
</evidence>
<name>A0A1H0PQ06_9PSED</name>
<dbReference type="Gene3D" id="1.10.150.20">
    <property type="entry name" value="5' to 3' exonuclease, C-terminal subdomain"/>
    <property type="match status" value="1"/>
</dbReference>
<evidence type="ECO:0000256" key="8">
    <source>
        <dbReference type="SAM" id="SignalP"/>
    </source>
</evidence>
<dbReference type="SUPFAM" id="SSF47781">
    <property type="entry name" value="RuvA domain 2-like"/>
    <property type="match status" value="1"/>
</dbReference>
<keyword evidence="2 7" id="KW-0235">DNA replication</keyword>
<dbReference type="GO" id="GO:0006260">
    <property type="term" value="P:DNA replication"/>
    <property type="evidence" value="ECO:0007669"/>
    <property type="project" value="UniProtKB-KW"/>
</dbReference>
<dbReference type="PANTHER" id="PTHR47810:SF1">
    <property type="entry name" value="DNA LIGASE B"/>
    <property type="match status" value="1"/>
</dbReference>
<feature type="chain" id="PRO_5017259737" description="DNA ligase B" evidence="8">
    <location>
        <begin position="20"/>
        <end position="556"/>
    </location>
</feature>
<dbReference type="PROSITE" id="PS51257">
    <property type="entry name" value="PROKAR_LIPOPROTEIN"/>
    <property type="match status" value="1"/>
</dbReference>
<evidence type="ECO:0000256" key="2">
    <source>
        <dbReference type="ARBA" id="ARBA00022705"/>
    </source>
</evidence>
<dbReference type="Pfam" id="PF01653">
    <property type="entry name" value="DNA_ligase_aden"/>
    <property type="match status" value="1"/>
</dbReference>
<dbReference type="InterPro" id="IPR012340">
    <property type="entry name" value="NA-bd_OB-fold"/>
</dbReference>
<organism evidence="10 11">
    <name type="scientific">Pseudomonas jinjuensis</name>
    <dbReference type="NCBI Taxonomy" id="198616"/>
    <lineage>
        <taxon>Bacteria</taxon>
        <taxon>Pseudomonadati</taxon>
        <taxon>Pseudomonadota</taxon>
        <taxon>Gammaproteobacteria</taxon>
        <taxon>Pseudomonadales</taxon>
        <taxon>Pseudomonadaceae</taxon>
        <taxon>Pseudomonas</taxon>
    </lineage>
</organism>
<dbReference type="HAMAP" id="MF_01587">
    <property type="entry name" value="DNA_ligase_B"/>
    <property type="match status" value="1"/>
</dbReference>
<dbReference type="InterPro" id="IPR004150">
    <property type="entry name" value="NAD_DNA_ligase_OB"/>
</dbReference>
<evidence type="ECO:0000256" key="6">
    <source>
        <dbReference type="ARBA" id="ARBA00034005"/>
    </source>
</evidence>
<keyword evidence="4 7" id="KW-0520">NAD</keyword>
<dbReference type="InterPro" id="IPR010994">
    <property type="entry name" value="RuvA_2-like"/>
</dbReference>
<feature type="signal peptide" evidence="8">
    <location>
        <begin position="1"/>
        <end position="19"/>
    </location>
</feature>
<dbReference type="GO" id="GO:0003911">
    <property type="term" value="F:DNA ligase (NAD+) activity"/>
    <property type="evidence" value="ECO:0007669"/>
    <property type="project" value="UniProtKB-UniRule"/>
</dbReference>
<dbReference type="GO" id="GO:0006281">
    <property type="term" value="P:DNA repair"/>
    <property type="evidence" value="ECO:0007669"/>
    <property type="project" value="UniProtKB-KW"/>
</dbReference>
<keyword evidence="5 7" id="KW-0234">DNA repair</keyword>
<evidence type="ECO:0000256" key="7">
    <source>
        <dbReference type="HAMAP-Rule" id="MF_01587"/>
    </source>
</evidence>
<dbReference type="SUPFAM" id="SSF50249">
    <property type="entry name" value="Nucleic acid-binding proteins"/>
    <property type="match status" value="1"/>
</dbReference>
<dbReference type="PANTHER" id="PTHR47810">
    <property type="entry name" value="DNA LIGASE"/>
    <property type="match status" value="1"/>
</dbReference>
<protein>
    <recommendedName>
        <fullName evidence="7">DNA ligase B</fullName>
        <ecNumber evidence="7">6.5.1.2</ecNumber>
    </recommendedName>
    <alternativeName>
        <fullName evidence="7">Polydeoxyribonucleotide synthase [NAD(+)] B</fullName>
    </alternativeName>
</protein>
<comment type="similarity">
    <text evidence="7">Belongs to the NAD-dependent DNA ligase family. LigB subfamily.</text>
</comment>
<sequence>MKRFFFTFALLACPPFASACPDWTDNQARTELTALGQQLADWDDAYHRQGVSPVADELYDQARARFDQWRNCFPQQAPALPDPLDGSAGTLRHPIPHTGLDKLPNPAAVQEWLRGRDDLWVQPKVDGVAVSLLYRDGKLIQAISRGDGLRGQDWTANAQKLPHIPHRLTGEHGRLVLQGELYWRLPDHIQAQKGGLGARGKVAGAMAREDIGSDAGNVGLFVWELPLGPLDMPGRLQRLKALGLADSAALTEPVRGFADVQRWREHWYRSALPFASDGIVIRQGNRPGGESWQAQAPFWARAWKYPFAQALAEVRAVQFNVGRSGRITPVLQLLPVELDGRRIQRVSVGSLQRWQALDIRPGDQVSIALAGLTIPRLDGVVWRSPLRPGLQVPQDGQYSELTCWHPTPGCEEQFLARLEWLGGKNGLALTGLGPGTWRRLLDAGALPGMLDWLSLSREDLLAIPGMGERSAAKLREQFEAAPKRPFRNWLKALGVPSPDSLPAAEDWPALAARSAGQWRRQPGIGPVRAMQLERFFHEPEVVRLREQLHNLGVDGF</sequence>
<gene>
    <name evidence="7" type="primary">ligB</name>
    <name evidence="10" type="ORF">SAMN05216193_12142</name>
</gene>
<keyword evidence="1 7" id="KW-0436">Ligase</keyword>
<comment type="catalytic activity">
    <reaction evidence="6 7">
        <text>NAD(+) + (deoxyribonucleotide)n-3'-hydroxyl + 5'-phospho-(deoxyribonucleotide)m = (deoxyribonucleotide)n+m + AMP + beta-nicotinamide D-nucleotide.</text>
        <dbReference type="EC" id="6.5.1.2"/>
    </reaction>
</comment>
<accession>A0A1H0PQ06</accession>
<dbReference type="Pfam" id="PF14520">
    <property type="entry name" value="HHH_5"/>
    <property type="match status" value="1"/>
</dbReference>
<dbReference type="SUPFAM" id="SSF56091">
    <property type="entry name" value="DNA ligase/mRNA capping enzyme, catalytic domain"/>
    <property type="match status" value="1"/>
</dbReference>
<dbReference type="Gene3D" id="3.30.470.30">
    <property type="entry name" value="DNA ligase/mRNA capping enzyme"/>
    <property type="match status" value="1"/>
</dbReference>
<feature type="domain" description="NAD-dependent DNA ligase N-terminal" evidence="9">
    <location>
        <begin position="27"/>
        <end position="426"/>
    </location>
</feature>
<dbReference type="InterPro" id="IPR050326">
    <property type="entry name" value="NAD_dep_DNA_ligaseB"/>
</dbReference>
<dbReference type="STRING" id="198616.SAMN05216193_12142"/>
<keyword evidence="11" id="KW-1185">Reference proteome</keyword>
<dbReference type="Proteomes" id="UP000242957">
    <property type="component" value="Unassembled WGS sequence"/>
</dbReference>
<proteinExistence type="inferred from homology"/>
<evidence type="ECO:0000313" key="10">
    <source>
        <dbReference type="EMBL" id="SDP06656.1"/>
    </source>
</evidence>
<dbReference type="PROSITE" id="PS01056">
    <property type="entry name" value="DNA_LIGASE_N2"/>
    <property type="match status" value="1"/>
</dbReference>
<evidence type="ECO:0000256" key="1">
    <source>
        <dbReference type="ARBA" id="ARBA00022598"/>
    </source>
</evidence>
<evidence type="ECO:0000256" key="5">
    <source>
        <dbReference type="ARBA" id="ARBA00023204"/>
    </source>
</evidence>
<dbReference type="Gene3D" id="2.40.50.140">
    <property type="entry name" value="Nucleic acid-binding proteins"/>
    <property type="match status" value="1"/>
</dbReference>
<keyword evidence="3 7" id="KW-0227">DNA damage</keyword>
<dbReference type="EC" id="6.5.1.2" evidence="7"/>
<dbReference type="InterPro" id="IPR033136">
    <property type="entry name" value="DNA_ligase_CS"/>
</dbReference>
<dbReference type="Pfam" id="PF03120">
    <property type="entry name" value="OB_DNA_ligase"/>
    <property type="match status" value="1"/>
</dbReference>
<dbReference type="InterPro" id="IPR013840">
    <property type="entry name" value="DNAligase_N"/>
</dbReference>
<dbReference type="OrthoDB" id="9759736at2"/>